<reference evidence="2" key="1">
    <citation type="submission" date="2016-10" db="EMBL/GenBank/DDBJ databases">
        <authorList>
            <person name="Varghese N."/>
            <person name="Submissions S."/>
        </authorList>
    </citation>
    <scope>NUCLEOTIDE SEQUENCE [LARGE SCALE GENOMIC DNA]</scope>
    <source>
        <strain evidence="2">CGMCC 1.9127</strain>
    </source>
</reference>
<gene>
    <name evidence="1" type="ORF">SAMN05216262_1012</name>
</gene>
<evidence type="ECO:0008006" key="3">
    <source>
        <dbReference type="Google" id="ProtNLM"/>
    </source>
</evidence>
<dbReference type="Proteomes" id="UP000199297">
    <property type="component" value="Unassembled WGS sequence"/>
</dbReference>
<dbReference type="OrthoDB" id="7068596at2"/>
<dbReference type="EMBL" id="FOBI01000001">
    <property type="protein sequence ID" value="SEK29583.1"/>
    <property type="molecule type" value="Genomic_DNA"/>
</dbReference>
<name>A0A1H7FU29_9GAMM</name>
<dbReference type="RefSeq" id="WP_085283241.1">
    <property type="nucleotide sequence ID" value="NZ_FOBI01000001.1"/>
</dbReference>
<keyword evidence="2" id="KW-1185">Reference proteome</keyword>
<organism evidence="1 2">
    <name type="scientific">Colwellia chukchiensis</name>
    <dbReference type="NCBI Taxonomy" id="641665"/>
    <lineage>
        <taxon>Bacteria</taxon>
        <taxon>Pseudomonadati</taxon>
        <taxon>Pseudomonadota</taxon>
        <taxon>Gammaproteobacteria</taxon>
        <taxon>Alteromonadales</taxon>
        <taxon>Colwelliaceae</taxon>
        <taxon>Colwellia</taxon>
    </lineage>
</organism>
<evidence type="ECO:0000313" key="2">
    <source>
        <dbReference type="Proteomes" id="UP000199297"/>
    </source>
</evidence>
<accession>A0A1H7FU29</accession>
<evidence type="ECO:0000313" key="1">
    <source>
        <dbReference type="EMBL" id="SEK29583.1"/>
    </source>
</evidence>
<sequence>MHFKILTLLFTVSVYFDVTAAERLTIYRWVDKENIVHFSQHQPAHDDYIEMSMINNQKSTATMAKNLTGQGLPIDDSALTNKANTEQMRIASNDKCVTARENINTLENFDNIQYKDEQGNIKILTALEKQQQLAMNTKQAEVYCLDSEQ</sequence>
<proteinExistence type="predicted"/>
<dbReference type="AlphaFoldDB" id="A0A1H7FU29"/>
<protein>
    <recommendedName>
        <fullName evidence="3">DUF4124 domain-containing protein</fullName>
    </recommendedName>
</protein>